<evidence type="ECO:0000313" key="6">
    <source>
        <dbReference type="EMBL" id="KGM30341.1"/>
    </source>
</evidence>
<dbReference type="Gene3D" id="2.60.120.330">
    <property type="entry name" value="B-lactam Antibiotic, Isopenicillin N Synthase, Chain"/>
    <property type="match status" value="1"/>
</dbReference>
<keyword evidence="4" id="KW-1133">Transmembrane helix</keyword>
<dbReference type="GO" id="GO:0051213">
    <property type="term" value="F:dioxygenase activity"/>
    <property type="evidence" value="ECO:0007669"/>
    <property type="project" value="UniProtKB-KW"/>
</dbReference>
<evidence type="ECO:0000259" key="5">
    <source>
        <dbReference type="Pfam" id="PF05118"/>
    </source>
</evidence>
<dbReference type="PANTHER" id="PTHR46332">
    <property type="entry name" value="ASPARTATE BETA-HYDROXYLASE DOMAIN-CONTAINING PROTEIN 2"/>
    <property type="match status" value="1"/>
</dbReference>
<sequence>MLATVFAPKFLIVYAYIASALWVHFRGQVRHRFTRQLTDHSTFFAPINCFMYLFSRVPSTPYHDPRSFPELQALKDNWHILREEALRLQEEGDIKGSDKLDDVGFNSFFRRGWKRYYLKWYGDPLPSAAAQCPKSVELVQKIPGLKAAMFTSLPPGGKLVAHRDPYAGSLRYHLGLITPNDDRCRIVVDGKSYSWRDGEDVVFDETFIHYAENFSDENRVILFCDVERPMRFRWALAVNRFFAKYLIQAGATRNADGDKVSALNKAFSYIYPIRAFFKKVKKKNRKLYYAIKYVFFGGLLAAFLALA</sequence>
<evidence type="ECO:0000256" key="1">
    <source>
        <dbReference type="ARBA" id="ARBA00007730"/>
    </source>
</evidence>
<keyword evidence="4" id="KW-0812">Transmembrane</keyword>
<keyword evidence="4" id="KW-0472">Membrane</keyword>
<comment type="caution">
    <text evidence="6">The sequence shown here is derived from an EMBL/GenBank/DDBJ whole genome shotgun (WGS) entry which is preliminary data.</text>
</comment>
<evidence type="ECO:0000256" key="4">
    <source>
        <dbReference type="SAM" id="Phobius"/>
    </source>
</evidence>
<feature type="transmembrane region" description="Helical" evidence="4">
    <location>
        <begin position="6"/>
        <end position="25"/>
    </location>
</feature>
<protein>
    <submittedName>
        <fullName evidence="6">Aspartyl beta-hydroxylase</fullName>
    </submittedName>
</protein>
<gene>
    <name evidence="6" type="ORF">P409_33650</name>
</gene>
<dbReference type="EMBL" id="JANX01000891">
    <property type="protein sequence ID" value="KGM30341.1"/>
    <property type="molecule type" value="Genomic_DNA"/>
</dbReference>
<dbReference type="SUPFAM" id="SSF51197">
    <property type="entry name" value="Clavaminate synthase-like"/>
    <property type="match status" value="1"/>
</dbReference>
<dbReference type="InterPro" id="IPR027443">
    <property type="entry name" value="IPNS-like_sf"/>
</dbReference>
<dbReference type="PANTHER" id="PTHR46332:SF5">
    <property type="entry name" value="ASPARTATE BETA-HYDROXYLASE DOMAIN CONTAINING 2"/>
    <property type="match status" value="1"/>
</dbReference>
<proteinExistence type="inferred from homology"/>
<evidence type="ECO:0000256" key="3">
    <source>
        <dbReference type="ARBA" id="ARBA00023002"/>
    </source>
</evidence>
<dbReference type="RefSeq" id="WP_034848948.1">
    <property type="nucleotide sequence ID" value="NZ_JANX01000891.1"/>
</dbReference>
<dbReference type="OrthoDB" id="21665at2"/>
<dbReference type="InterPro" id="IPR051821">
    <property type="entry name" value="Asp/Asn_beta-hydroxylase"/>
</dbReference>
<keyword evidence="2" id="KW-0223">Dioxygenase</keyword>
<name>A0A0A0CVC0_9PROT</name>
<dbReference type="Proteomes" id="UP000029995">
    <property type="component" value="Unassembled WGS sequence"/>
</dbReference>
<evidence type="ECO:0000313" key="7">
    <source>
        <dbReference type="Proteomes" id="UP000029995"/>
    </source>
</evidence>
<dbReference type="AlphaFoldDB" id="A0A0A0CVC0"/>
<dbReference type="InterPro" id="IPR007803">
    <property type="entry name" value="Asp/Arg/Pro-Hydrxlase"/>
</dbReference>
<feature type="transmembrane region" description="Helical" evidence="4">
    <location>
        <begin position="287"/>
        <end position="306"/>
    </location>
</feature>
<keyword evidence="3" id="KW-0560">Oxidoreductase</keyword>
<feature type="domain" description="Aspartyl/asparaginy/proline hydroxylase" evidence="5">
    <location>
        <begin position="76"/>
        <end position="229"/>
    </location>
</feature>
<dbReference type="Pfam" id="PF05118">
    <property type="entry name" value="Asp_Arg_Hydrox"/>
    <property type="match status" value="1"/>
</dbReference>
<comment type="similarity">
    <text evidence="1">Belongs to the aspartyl/asparaginyl beta-hydroxylase family.</text>
</comment>
<evidence type="ECO:0000256" key="2">
    <source>
        <dbReference type="ARBA" id="ARBA00022964"/>
    </source>
</evidence>
<organism evidence="6 7">
    <name type="scientific">Inquilinus limosus MP06</name>
    <dbReference type="NCBI Taxonomy" id="1398085"/>
    <lineage>
        <taxon>Bacteria</taxon>
        <taxon>Pseudomonadati</taxon>
        <taxon>Pseudomonadota</taxon>
        <taxon>Alphaproteobacteria</taxon>
        <taxon>Rhodospirillales</taxon>
        <taxon>Rhodospirillaceae</taxon>
        <taxon>Inquilinus</taxon>
    </lineage>
</organism>
<accession>A0A0A0CVC0</accession>
<reference evidence="6 7" key="1">
    <citation type="submission" date="2014-01" db="EMBL/GenBank/DDBJ databases">
        <title>Genome sequence determination for a cystic fibrosis isolate, Inquilinus limosus.</title>
        <authorList>
            <person name="Pino M."/>
            <person name="Di Conza J."/>
            <person name="Gutkind G."/>
        </authorList>
    </citation>
    <scope>NUCLEOTIDE SEQUENCE [LARGE SCALE GENOMIC DNA]</scope>
    <source>
        <strain evidence="6 7">MP06</strain>
    </source>
</reference>